<comment type="caution">
    <text evidence="1">The sequence shown here is derived from an EMBL/GenBank/DDBJ whole genome shotgun (WGS) entry which is preliminary data.</text>
</comment>
<dbReference type="EMBL" id="BGPR01121190">
    <property type="protein sequence ID" value="GBN20805.1"/>
    <property type="molecule type" value="Genomic_DNA"/>
</dbReference>
<keyword evidence="2" id="KW-1185">Reference proteome</keyword>
<dbReference type="Proteomes" id="UP000499080">
    <property type="component" value="Unassembled WGS sequence"/>
</dbReference>
<dbReference type="AlphaFoldDB" id="A0A4Y2M1B5"/>
<feature type="non-terminal residue" evidence="1">
    <location>
        <position position="1"/>
    </location>
</feature>
<protein>
    <recommendedName>
        <fullName evidence="3">DUF4371 domain-containing protein</fullName>
    </recommendedName>
</protein>
<sequence>AHGKVKTLEDRFSVLVTGKEFEHLLAVPVTLKGTDKQMAEVVIREVDRFGLRDNIIGISFDTTASNACTRI</sequence>
<accession>A0A4Y2M1B5</accession>
<organism evidence="1 2">
    <name type="scientific">Araneus ventricosus</name>
    <name type="common">Orbweaver spider</name>
    <name type="synonym">Epeira ventricosa</name>
    <dbReference type="NCBI Taxonomy" id="182803"/>
    <lineage>
        <taxon>Eukaryota</taxon>
        <taxon>Metazoa</taxon>
        <taxon>Ecdysozoa</taxon>
        <taxon>Arthropoda</taxon>
        <taxon>Chelicerata</taxon>
        <taxon>Arachnida</taxon>
        <taxon>Araneae</taxon>
        <taxon>Araneomorphae</taxon>
        <taxon>Entelegynae</taxon>
        <taxon>Araneoidea</taxon>
        <taxon>Araneidae</taxon>
        <taxon>Araneus</taxon>
    </lineage>
</organism>
<evidence type="ECO:0000313" key="2">
    <source>
        <dbReference type="Proteomes" id="UP000499080"/>
    </source>
</evidence>
<gene>
    <name evidence="1" type="ORF">AVEN_205632_1</name>
</gene>
<proteinExistence type="predicted"/>
<name>A0A4Y2M1B5_ARAVE</name>
<evidence type="ECO:0000313" key="1">
    <source>
        <dbReference type="EMBL" id="GBN20805.1"/>
    </source>
</evidence>
<evidence type="ECO:0008006" key="3">
    <source>
        <dbReference type="Google" id="ProtNLM"/>
    </source>
</evidence>
<reference evidence="1 2" key="1">
    <citation type="journal article" date="2019" name="Sci. Rep.">
        <title>Orb-weaving spider Araneus ventricosus genome elucidates the spidroin gene catalogue.</title>
        <authorList>
            <person name="Kono N."/>
            <person name="Nakamura H."/>
            <person name="Ohtoshi R."/>
            <person name="Moran D.A.P."/>
            <person name="Shinohara A."/>
            <person name="Yoshida Y."/>
            <person name="Fujiwara M."/>
            <person name="Mori M."/>
            <person name="Tomita M."/>
            <person name="Arakawa K."/>
        </authorList>
    </citation>
    <scope>NUCLEOTIDE SEQUENCE [LARGE SCALE GENOMIC DNA]</scope>
</reference>